<evidence type="ECO:0000313" key="3">
    <source>
        <dbReference type="Proteomes" id="UP000886998"/>
    </source>
</evidence>
<feature type="compositionally biased region" description="Basic and acidic residues" evidence="1">
    <location>
        <begin position="23"/>
        <end position="33"/>
    </location>
</feature>
<name>A0A8X6JX24_9ARAC</name>
<dbReference type="AlphaFoldDB" id="A0A8X6JX24"/>
<dbReference type="OrthoDB" id="6448546at2759"/>
<reference evidence="2" key="1">
    <citation type="submission" date="2020-08" db="EMBL/GenBank/DDBJ databases">
        <title>Multicomponent nature underlies the extraordinary mechanical properties of spider dragline silk.</title>
        <authorList>
            <person name="Kono N."/>
            <person name="Nakamura H."/>
            <person name="Mori M."/>
            <person name="Yoshida Y."/>
            <person name="Ohtoshi R."/>
            <person name="Malay A.D."/>
            <person name="Moran D.A.P."/>
            <person name="Tomita M."/>
            <person name="Numata K."/>
            <person name="Arakawa K."/>
        </authorList>
    </citation>
    <scope>NUCLEOTIDE SEQUENCE</scope>
</reference>
<evidence type="ECO:0000256" key="1">
    <source>
        <dbReference type="SAM" id="MobiDB-lite"/>
    </source>
</evidence>
<dbReference type="EMBL" id="BMAV01025515">
    <property type="protein sequence ID" value="GFS42105.1"/>
    <property type="molecule type" value="Genomic_DNA"/>
</dbReference>
<accession>A0A8X6JX24</accession>
<sequence length="80" mass="9052">MNTSCCNGKISIKVGSVPKRRLGSQERRAEKKAPSPLLRPMTLTKTDDAPDLGPFFPYETPRNKPDSFSVQQFRDSWRSP</sequence>
<proteinExistence type="predicted"/>
<comment type="caution">
    <text evidence="2">The sequence shown here is derived from an EMBL/GenBank/DDBJ whole genome shotgun (WGS) entry which is preliminary data.</text>
</comment>
<keyword evidence="3" id="KW-1185">Reference proteome</keyword>
<feature type="region of interest" description="Disordered" evidence="1">
    <location>
        <begin position="16"/>
        <end position="80"/>
    </location>
</feature>
<gene>
    <name evidence="2" type="ORF">TNIN_183831</name>
</gene>
<evidence type="ECO:0000313" key="2">
    <source>
        <dbReference type="EMBL" id="GFS42105.1"/>
    </source>
</evidence>
<protein>
    <submittedName>
        <fullName evidence="2">Uncharacterized protein</fullName>
    </submittedName>
</protein>
<dbReference type="Proteomes" id="UP000886998">
    <property type="component" value="Unassembled WGS sequence"/>
</dbReference>
<organism evidence="2 3">
    <name type="scientific">Trichonephila inaurata madagascariensis</name>
    <dbReference type="NCBI Taxonomy" id="2747483"/>
    <lineage>
        <taxon>Eukaryota</taxon>
        <taxon>Metazoa</taxon>
        <taxon>Ecdysozoa</taxon>
        <taxon>Arthropoda</taxon>
        <taxon>Chelicerata</taxon>
        <taxon>Arachnida</taxon>
        <taxon>Araneae</taxon>
        <taxon>Araneomorphae</taxon>
        <taxon>Entelegynae</taxon>
        <taxon>Araneoidea</taxon>
        <taxon>Nephilidae</taxon>
        <taxon>Trichonephila</taxon>
        <taxon>Trichonephila inaurata</taxon>
    </lineage>
</organism>